<evidence type="ECO:0000256" key="3">
    <source>
        <dbReference type="SAM" id="MobiDB-lite"/>
    </source>
</evidence>
<dbReference type="PANTHER" id="PTHR46250:SF15">
    <property type="entry name" value="OS01G0523800 PROTEIN"/>
    <property type="match status" value="1"/>
</dbReference>
<keyword evidence="8" id="KW-1185">Reference proteome</keyword>
<evidence type="ECO:0008006" key="9">
    <source>
        <dbReference type="Google" id="ProtNLM"/>
    </source>
</evidence>
<evidence type="ECO:0000259" key="5">
    <source>
        <dbReference type="Pfam" id="PF13359"/>
    </source>
</evidence>
<name>A0A803MIY2_CHEQI</name>
<feature type="region of interest" description="Disordered" evidence="3">
    <location>
        <begin position="747"/>
        <end position="825"/>
    </location>
</feature>
<proteinExistence type="predicted"/>
<feature type="domain" description="Myb/SANT-like" evidence="4">
    <location>
        <begin position="601"/>
        <end position="694"/>
    </location>
</feature>
<keyword evidence="2" id="KW-0479">Metal-binding</keyword>
<reference evidence="7" key="2">
    <citation type="submission" date="2021-03" db="UniProtKB">
        <authorList>
            <consortium name="EnsemblPlants"/>
        </authorList>
    </citation>
    <scope>IDENTIFICATION</scope>
</reference>
<evidence type="ECO:0000313" key="8">
    <source>
        <dbReference type="Proteomes" id="UP000596660"/>
    </source>
</evidence>
<dbReference type="Proteomes" id="UP000596660">
    <property type="component" value="Unplaced"/>
</dbReference>
<feature type="compositionally biased region" description="Polar residues" evidence="3">
    <location>
        <begin position="764"/>
        <end position="777"/>
    </location>
</feature>
<evidence type="ECO:0000256" key="2">
    <source>
        <dbReference type="ARBA" id="ARBA00022723"/>
    </source>
</evidence>
<dbReference type="AlphaFoldDB" id="A0A803MIY2"/>
<evidence type="ECO:0000313" key="7">
    <source>
        <dbReference type="EnsemblPlants" id="AUR62030228-RA:cds"/>
    </source>
</evidence>
<organism evidence="7 8">
    <name type="scientific">Chenopodium quinoa</name>
    <name type="common">Quinoa</name>
    <dbReference type="NCBI Taxonomy" id="63459"/>
    <lineage>
        <taxon>Eukaryota</taxon>
        <taxon>Viridiplantae</taxon>
        <taxon>Streptophyta</taxon>
        <taxon>Embryophyta</taxon>
        <taxon>Tracheophyta</taxon>
        <taxon>Spermatophyta</taxon>
        <taxon>Magnoliopsida</taxon>
        <taxon>eudicotyledons</taxon>
        <taxon>Gunneridae</taxon>
        <taxon>Pentapetalae</taxon>
        <taxon>Caryophyllales</taxon>
        <taxon>Chenopodiaceae</taxon>
        <taxon>Chenopodioideae</taxon>
        <taxon>Atripliceae</taxon>
        <taxon>Chenopodium</taxon>
    </lineage>
</organism>
<dbReference type="InterPro" id="IPR058353">
    <property type="entry name" value="DUF8040"/>
</dbReference>
<dbReference type="Pfam" id="PF13359">
    <property type="entry name" value="DDE_Tnp_4"/>
    <property type="match status" value="1"/>
</dbReference>
<evidence type="ECO:0000256" key="1">
    <source>
        <dbReference type="ARBA" id="ARBA00001968"/>
    </source>
</evidence>
<sequence>MCKGRVAVKQELFQRHILGDEPCGECDGEVESIIHVLFDCDATKGVWNTSPFRSILNDSPNSLFRSKLVWLAGKLDRHELRVLCAMAWLLWFQRNKGVHEGLSLNASYMAADYVKLVEDYCMYAKKVLSGQPRSSKLSSTTWICPSEGFIKVNVDAHLTNSYMGLGAVARNHRGETVWAAVKQAESVWEVECAEARFGLSMARQLGVTRVADVHGLTLNQPSSSLPQPAVILTSIPLGVQLKERKRNKKLLRMLVLRGLYKESDVKCKSELRVNRRTFNIICEMLRDIGGLSGTKNMSLQEIVAMFLYTLAHHKKNRSIGQYFFRSGETVSRQFHLCLRALLKLHEVLLYNPTPILDDCEDERWKFFKNCLGALDGTYINVNVPSQERPKYRTRKGTIAMNVLGVCALNLQFIYVLPGWEGSAHDMRVLRNALSRPNGFRVPRGNYYLVDAGYTNCEGFLAPYRGQRYHLKEWTDRQPESAEEFYNMKHARARNVIERCFGLLKGRWSILRSPSFFPIRTHGRIVMACCLLHNLIRKFMPTDDINEDELNESDDDSESDSDDEREFITSVATSDHWTNFRNKLAQDMMEASNRGRGKNKRYWTYEEDAVLIRYLHELSCDPKWKCDNGFKNGYMNKLEEMINGVLPNCGLRAVPHIESRIKHWSEKYSAFAEMLSTSGFGWDAEKKLLQVDKVVYDEWVKTHKKAKGLFGVPFIHYETLAEIYAKDKATGDASESFVDAIEEMGQVIDKQPFNVESDEEDDVNSTHSDTYSSTSQSGKRPMKIDDDHITPSKMAKVKASTIHSSASDSTTQSGKPSIKAKETKVKGKNKVNLKSLCRNDDDDLVASLHDCSNNFGKIFENINVNLGTMASAWSKAEEREQRMDEKVNKVLDEVMKLDGISPSEALKVATILMAEEYKLRIFYQAPFNMKKQYAIDLLKKK</sequence>
<dbReference type="InterPro" id="IPR024752">
    <property type="entry name" value="Myb/SANT-like_dom"/>
</dbReference>
<protein>
    <recommendedName>
        <fullName evidence="9">Transposase</fullName>
    </recommendedName>
</protein>
<accession>A0A803MIY2</accession>
<feature type="domain" description="DDE Tnp4" evidence="5">
    <location>
        <begin position="374"/>
        <end position="533"/>
    </location>
</feature>
<dbReference type="Pfam" id="PF26138">
    <property type="entry name" value="DUF8040"/>
    <property type="match status" value="1"/>
</dbReference>
<dbReference type="Gramene" id="AUR62030228-RA">
    <property type="protein sequence ID" value="AUR62030228-RA:cds"/>
    <property type="gene ID" value="AUR62030228"/>
</dbReference>
<dbReference type="GO" id="GO:0046872">
    <property type="term" value="F:metal ion binding"/>
    <property type="evidence" value="ECO:0007669"/>
    <property type="project" value="UniProtKB-KW"/>
</dbReference>
<dbReference type="Pfam" id="PF12776">
    <property type="entry name" value="Myb_DNA-bind_3"/>
    <property type="match status" value="1"/>
</dbReference>
<feature type="compositionally biased region" description="Polar residues" evidence="3">
    <location>
        <begin position="800"/>
        <end position="814"/>
    </location>
</feature>
<dbReference type="InterPro" id="IPR027806">
    <property type="entry name" value="HARBI1_dom"/>
</dbReference>
<dbReference type="PANTHER" id="PTHR46250">
    <property type="entry name" value="MYB/SANT-LIKE DNA-BINDING DOMAIN PROTEIN-RELATED"/>
    <property type="match status" value="1"/>
</dbReference>
<dbReference type="EnsemblPlants" id="AUR62030228-RA">
    <property type="protein sequence ID" value="AUR62030228-RA:cds"/>
    <property type="gene ID" value="AUR62030228"/>
</dbReference>
<comment type="cofactor">
    <cofactor evidence="1">
        <name>a divalent metal cation</name>
        <dbReference type="ChEBI" id="CHEBI:60240"/>
    </cofactor>
</comment>
<feature type="region of interest" description="Disordered" evidence="3">
    <location>
        <begin position="545"/>
        <end position="564"/>
    </location>
</feature>
<feature type="domain" description="DUF8040" evidence="6">
    <location>
        <begin position="260"/>
        <end position="342"/>
    </location>
</feature>
<evidence type="ECO:0000259" key="4">
    <source>
        <dbReference type="Pfam" id="PF12776"/>
    </source>
</evidence>
<reference evidence="7" key="1">
    <citation type="journal article" date="2017" name="Nature">
        <title>The genome of Chenopodium quinoa.</title>
        <authorList>
            <person name="Jarvis D.E."/>
            <person name="Ho Y.S."/>
            <person name="Lightfoot D.J."/>
            <person name="Schmoeckel S.M."/>
            <person name="Li B."/>
            <person name="Borm T.J.A."/>
            <person name="Ohyanagi H."/>
            <person name="Mineta K."/>
            <person name="Michell C.T."/>
            <person name="Saber N."/>
            <person name="Kharbatia N.M."/>
            <person name="Rupper R.R."/>
            <person name="Sharp A.R."/>
            <person name="Dally N."/>
            <person name="Boughton B.A."/>
            <person name="Woo Y.H."/>
            <person name="Gao G."/>
            <person name="Schijlen E.G.W.M."/>
            <person name="Guo X."/>
            <person name="Momin A.A."/>
            <person name="Negrao S."/>
            <person name="Al-Babili S."/>
            <person name="Gehring C."/>
            <person name="Roessner U."/>
            <person name="Jung C."/>
            <person name="Murphy K."/>
            <person name="Arold S.T."/>
            <person name="Gojobori T."/>
            <person name="van der Linden C.G."/>
            <person name="van Loo E.N."/>
            <person name="Jellen E.N."/>
            <person name="Maughan P.J."/>
            <person name="Tester M."/>
        </authorList>
    </citation>
    <scope>NUCLEOTIDE SEQUENCE [LARGE SCALE GENOMIC DNA]</scope>
    <source>
        <strain evidence="7">cv. PI 614886</strain>
    </source>
</reference>
<evidence type="ECO:0000259" key="6">
    <source>
        <dbReference type="Pfam" id="PF26138"/>
    </source>
</evidence>